<dbReference type="SMART" id="SM00228">
    <property type="entry name" value="PDZ"/>
    <property type="match status" value="1"/>
</dbReference>
<dbReference type="PROSITE" id="PS50106">
    <property type="entry name" value="PDZ"/>
    <property type="match status" value="1"/>
</dbReference>
<protein>
    <recommendedName>
        <fullName evidence="2">PDZ domain-containing protein</fullName>
    </recommendedName>
</protein>
<proteinExistence type="predicted"/>
<feature type="compositionally biased region" description="Low complexity" evidence="1">
    <location>
        <begin position="168"/>
        <end position="178"/>
    </location>
</feature>
<evidence type="ECO:0000259" key="2">
    <source>
        <dbReference type="PROSITE" id="PS50106"/>
    </source>
</evidence>
<gene>
    <name evidence="3" type="ORF">L596_018330</name>
</gene>
<dbReference type="OrthoDB" id="5847145at2759"/>
<dbReference type="InterPro" id="IPR036034">
    <property type="entry name" value="PDZ_sf"/>
</dbReference>
<keyword evidence="4" id="KW-1185">Reference proteome</keyword>
<dbReference type="InterPro" id="IPR040264">
    <property type="entry name" value="T15H9.4-like"/>
</dbReference>
<organism evidence="3 4">
    <name type="scientific">Steinernema carpocapsae</name>
    <name type="common">Entomopathogenic nematode</name>
    <dbReference type="NCBI Taxonomy" id="34508"/>
    <lineage>
        <taxon>Eukaryota</taxon>
        <taxon>Metazoa</taxon>
        <taxon>Ecdysozoa</taxon>
        <taxon>Nematoda</taxon>
        <taxon>Chromadorea</taxon>
        <taxon>Rhabditida</taxon>
        <taxon>Tylenchina</taxon>
        <taxon>Panagrolaimomorpha</taxon>
        <taxon>Strongyloidoidea</taxon>
        <taxon>Steinernematidae</taxon>
        <taxon>Steinernema</taxon>
    </lineage>
</organism>
<dbReference type="SUPFAM" id="SSF50156">
    <property type="entry name" value="PDZ domain-like"/>
    <property type="match status" value="1"/>
</dbReference>
<evidence type="ECO:0000313" key="3">
    <source>
        <dbReference type="EMBL" id="TKR77335.1"/>
    </source>
</evidence>
<evidence type="ECO:0000256" key="1">
    <source>
        <dbReference type="SAM" id="MobiDB-lite"/>
    </source>
</evidence>
<feature type="region of interest" description="Disordered" evidence="1">
    <location>
        <begin position="141"/>
        <end position="178"/>
    </location>
</feature>
<feature type="compositionally biased region" description="Basic and acidic residues" evidence="1">
    <location>
        <begin position="1"/>
        <end position="10"/>
    </location>
</feature>
<name>A0A4V6A245_STECR</name>
<comment type="caution">
    <text evidence="3">The sequence shown here is derived from an EMBL/GenBank/DDBJ whole genome shotgun (WGS) entry which is preliminary data.</text>
</comment>
<dbReference type="InterPro" id="IPR001478">
    <property type="entry name" value="PDZ"/>
</dbReference>
<sequence>MTLPSEEKFSTEAASLQPPTKEEEDALAARLSSYTAREGFSCHFVNLHWKSGQKLGLHIKEYRKIVVVSRLDAGSQSFGRMCRGDRIVEVNGKPVTEMAAAKKQIVKSLHRTETAALFLERPETSEAKIWCRIALMKTSERGTATMPREKIEGMLNPAKVSNRRSNKSNKSNQSSNSD</sequence>
<evidence type="ECO:0000313" key="4">
    <source>
        <dbReference type="Proteomes" id="UP000298663"/>
    </source>
</evidence>
<dbReference type="AlphaFoldDB" id="A0A4V6A245"/>
<accession>A0A4V6A245</accession>
<dbReference type="EMBL" id="AZBU02000005">
    <property type="protein sequence ID" value="TKR77335.1"/>
    <property type="molecule type" value="Genomic_DNA"/>
</dbReference>
<feature type="domain" description="PDZ" evidence="2">
    <location>
        <begin position="44"/>
        <end position="98"/>
    </location>
</feature>
<reference evidence="3 4" key="1">
    <citation type="journal article" date="2015" name="Genome Biol.">
        <title>Comparative genomics of Steinernema reveals deeply conserved gene regulatory networks.</title>
        <authorList>
            <person name="Dillman A.R."/>
            <person name="Macchietto M."/>
            <person name="Porter C.F."/>
            <person name="Rogers A."/>
            <person name="Williams B."/>
            <person name="Antoshechkin I."/>
            <person name="Lee M.M."/>
            <person name="Goodwin Z."/>
            <person name="Lu X."/>
            <person name="Lewis E.E."/>
            <person name="Goodrich-Blair H."/>
            <person name="Stock S.P."/>
            <person name="Adams B.J."/>
            <person name="Sternberg P.W."/>
            <person name="Mortazavi A."/>
        </authorList>
    </citation>
    <scope>NUCLEOTIDE SEQUENCE [LARGE SCALE GENOMIC DNA]</scope>
    <source>
        <strain evidence="3 4">ALL</strain>
    </source>
</reference>
<dbReference type="Proteomes" id="UP000298663">
    <property type="component" value="Unassembled WGS sequence"/>
</dbReference>
<feature type="region of interest" description="Disordered" evidence="1">
    <location>
        <begin position="1"/>
        <end position="24"/>
    </location>
</feature>
<reference evidence="3 4" key="2">
    <citation type="journal article" date="2019" name="G3 (Bethesda)">
        <title>Hybrid Assembly of the Genome of the Entomopathogenic Nematode Steinernema carpocapsae Identifies the X-Chromosome.</title>
        <authorList>
            <person name="Serra L."/>
            <person name="Macchietto M."/>
            <person name="Macias-Munoz A."/>
            <person name="McGill C.J."/>
            <person name="Rodriguez I.M."/>
            <person name="Rodriguez B."/>
            <person name="Murad R."/>
            <person name="Mortazavi A."/>
        </authorList>
    </citation>
    <scope>NUCLEOTIDE SEQUENCE [LARGE SCALE GENOMIC DNA]</scope>
    <source>
        <strain evidence="3 4">ALL</strain>
    </source>
</reference>
<dbReference type="PANTHER" id="PTHR31327">
    <property type="entry name" value="SPERM MEIOSIS PDZ DOMAIN CONTAINING PROTEINS-RELATED"/>
    <property type="match status" value="1"/>
</dbReference>
<dbReference type="CDD" id="cd00136">
    <property type="entry name" value="PDZ_canonical"/>
    <property type="match status" value="1"/>
</dbReference>
<dbReference type="Pfam" id="PF00595">
    <property type="entry name" value="PDZ"/>
    <property type="match status" value="1"/>
</dbReference>
<dbReference type="STRING" id="34508.A0A4V6A245"/>
<dbReference type="Gene3D" id="2.30.42.10">
    <property type="match status" value="1"/>
</dbReference>